<dbReference type="AlphaFoldDB" id="A0A2V4AL06"/>
<protein>
    <submittedName>
        <fullName evidence="1">Uncharacterized protein</fullName>
    </submittedName>
</protein>
<gene>
    <name evidence="1" type="ORF">BAY60_25740</name>
</gene>
<evidence type="ECO:0000313" key="1">
    <source>
        <dbReference type="EMBL" id="PXY20902.1"/>
    </source>
</evidence>
<dbReference type="PANTHER" id="PTHR38436">
    <property type="entry name" value="POLYKETIDE CYCLASE SNOAL-LIKE DOMAIN"/>
    <property type="match status" value="1"/>
</dbReference>
<keyword evidence="2" id="KW-1185">Reference proteome</keyword>
<name>A0A2V4AL06_9PSEU</name>
<proteinExistence type="predicted"/>
<dbReference type="GO" id="GO:0030638">
    <property type="term" value="P:polyketide metabolic process"/>
    <property type="evidence" value="ECO:0007669"/>
    <property type="project" value="InterPro"/>
</dbReference>
<organism evidence="1 2">
    <name type="scientific">Prauserella muralis</name>
    <dbReference type="NCBI Taxonomy" id="588067"/>
    <lineage>
        <taxon>Bacteria</taxon>
        <taxon>Bacillati</taxon>
        <taxon>Actinomycetota</taxon>
        <taxon>Actinomycetes</taxon>
        <taxon>Pseudonocardiales</taxon>
        <taxon>Pseudonocardiaceae</taxon>
        <taxon>Prauserella</taxon>
    </lineage>
</organism>
<comment type="caution">
    <text evidence="1">The sequence shown here is derived from an EMBL/GenBank/DDBJ whole genome shotgun (WGS) entry which is preliminary data.</text>
</comment>
<dbReference type="PANTHER" id="PTHR38436:SF1">
    <property type="entry name" value="ESTER CYCLASE"/>
    <property type="match status" value="1"/>
</dbReference>
<dbReference type="OrthoDB" id="5181013at2"/>
<dbReference type="Gene3D" id="3.10.450.50">
    <property type="match status" value="1"/>
</dbReference>
<sequence>MDNPAQAAALAVFDAINTGELAGLDDLVTADFVDHGSPFPLPPGPAGYRQILSFVHRVLRIRYTVEDVFSTDDRVVLRATAAGVGVEAVHGPGTAGKPYRMTTAHIYRTEGPRLAEHWGVRDELGARIQLGVIPAPAPAAFADA</sequence>
<dbReference type="Pfam" id="PF07366">
    <property type="entry name" value="SnoaL"/>
    <property type="match status" value="1"/>
</dbReference>
<dbReference type="Proteomes" id="UP000249915">
    <property type="component" value="Unassembled WGS sequence"/>
</dbReference>
<accession>A0A2V4AL06</accession>
<evidence type="ECO:0000313" key="2">
    <source>
        <dbReference type="Proteomes" id="UP000249915"/>
    </source>
</evidence>
<reference evidence="1 2" key="1">
    <citation type="submission" date="2016-07" db="EMBL/GenBank/DDBJ databases">
        <title>Draft genome sequence of Prauserella muralis DSM 45305, isolated from a mould-covered wall in an indoor environment.</title>
        <authorList>
            <person name="Ruckert C."/>
            <person name="Albersmeier A."/>
            <person name="Jiang C.-L."/>
            <person name="Jiang Y."/>
            <person name="Kalinowski J."/>
            <person name="Schneider O."/>
            <person name="Winkler A."/>
            <person name="Zotchev S.B."/>
        </authorList>
    </citation>
    <scope>NUCLEOTIDE SEQUENCE [LARGE SCALE GENOMIC DNA]</scope>
    <source>
        <strain evidence="1 2">DSM 45305</strain>
    </source>
</reference>
<dbReference type="InterPro" id="IPR009959">
    <property type="entry name" value="Cyclase_SnoaL-like"/>
</dbReference>
<dbReference type="InterPro" id="IPR032710">
    <property type="entry name" value="NTF2-like_dom_sf"/>
</dbReference>
<dbReference type="EMBL" id="MASW01000006">
    <property type="protein sequence ID" value="PXY20902.1"/>
    <property type="molecule type" value="Genomic_DNA"/>
</dbReference>
<dbReference type="RefSeq" id="WP_112284059.1">
    <property type="nucleotide sequence ID" value="NZ_MASW01000006.1"/>
</dbReference>
<dbReference type="SUPFAM" id="SSF54427">
    <property type="entry name" value="NTF2-like"/>
    <property type="match status" value="1"/>
</dbReference>